<name>A0A832LW87_9BACT</name>
<dbReference type="InterPro" id="IPR011989">
    <property type="entry name" value="ARM-like"/>
</dbReference>
<protein>
    <recommendedName>
        <fullName evidence="2">PBS lyase</fullName>
    </recommendedName>
</protein>
<dbReference type="InterPro" id="IPR016024">
    <property type="entry name" value="ARM-type_fold"/>
</dbReference>
<organism evidence="1">
    <name type="scientific">Caldimicrobium thiodismutans</name>
    <dbReference type="NCBI Taxonomy" id="1653476"/>
    <lineage>
        <taxon>Bacteria</taxon>
        <taxon>Pseudomonadati</taxon>
        <taxon>Thermodesulfobacteriota</taxon>
        <taxon>Thermodesulfobacteria</taxon>
        <taxon>Thermodesulfobacteriales</taxon>
        <taxon>Thermodesulfobacteriaceae</taxon>
        <taxon>Caldimicrobium</taxon>
    </lineage>
</organism>
<evidence type="ECO:0000313" key="1">
    <source>
        <dbReference type="EMBL" id="HGV55412.1"/>
    </source>
</evidence>
<sequence length="365" mass="41662">MKLKIPQIPTCPFCKNPIAKPTFLPLGFSDYEAGVCACGAIYVCDPTGFSRGAVFLEALLIACAGDWDLALNLIPEEDYQEIWIENYDPQSHTIPGEPLYEGRKIRGALCFLKLTEDIEVLKEKERKEKLKRASTEESQKRLNSYKKRLSKLEMEKLLIQDSYQELVNYVVGEPLNLSQLQKFLYHPEEALRKRAALSIGKASKVLSEVQPERVLDFLKRLLYAASDSAASPWGALEAVGEIIRETGPKFKLFIKNLFGFLHYPEYIPYALSALERIAEKNREALKEGPYLRLLSLFPKVASPEQALIVLIFTHLKGKELLGYRDKLKSGEVEIFDYATFKRKKVDLSQLWDNYESLVKESIWGE</sequence>
<comment type="caution">
    <text evidence="1">The sequence shown here is derived from an EMBL/GenBank/DDBJ whole genome shotgun (WGS) entry which is preliminary data.</text>
</comment>
<dbReference type="AlphaFoldDB" id="A0A832LW87"/>
<reference evidence="1" key="1">
    <citation type="journal article" date="2020" name="mSystems">
        <title>Genome- and Community-Level Interaction Insights into Carbon Utilization and Element Cycling Functions of Hydrothermarchaeota in Hydrothermal Sediment.</title>
        <authorList>
            <person name="Zhou Z."/>
            <person name="Liu Y."/>
            <person name="Xu W."/>
            <person name="Pan J."/>
            <person name="Luo Z.H."/>
            <person name="Li M."/>
        </authorList>
    </citation>
    <scope>NUCLEOTIDE SEQUENCE [LARGE SCALE GENOMIC DNA]</scope>
    <source>
        <strain evidence="1">SpSt-605</strain>
    </source>
</reference>
<dbReference type="Gene3D" id="1.25.10.10">
    <property type="entry name" value="Leucine-rich Repeat Variant"/>
    <property type="match status" value="1"/>
</dbReference>
<dbReference type="EMBL" id="DSZU01000083">
    <property type="protein sequence ID" value="HGV55412.1"/>
    <property type="molecule type" value="Genomic_DNA"/>
</dbReference>
<accession>A0A832LW87</accession>
<evidence type="ECO:0008006" key="2">
    <source>
        <dbReference type="Google" id="ProtNLM"/>
    </source>
</evidence>
<dbReference type="SUPFAM" id="SSF48371">
    <property type="entry name" value="ARM repeat"/>
    <property type="match status" value="1"/>
</dbReference>
<gene>
    <name evidence="1" type="ORF">ENT73_04930</name>
</gene>
<proteinExistence type="predicted"/>